<dbReference type="GO" id="GO:0015288">
    <property type="term" value="F:porin activity"/>
    <property type="evidence" value="ECO:0007669"/>
    <property type="project" value="TreeGrafter"/>
</dbReference>
<feature type="coiled-coil region" evidence="8">
    <location>
        <begin position="339"/>
        <end position="366"/>
    </location>
</feature>
<keyword evidence="10" id="KW-1185">Reference proteome</keyword>
<sequence>MFMISRALILVFLFFCSTGPVISQVIWSLDDCIAYAVEHNLTVNNFRYNEDSSKENHRQSIRNLLPGVSGYSDYNIRYGRSTDPNTNDIINTDFFSNNYSLNSSIDLFQGFQKMNAIKATKFLYKATQEEALQQKYLLAFRVMSAFYDIRFYEELLIVSKEQEAVSQTNFDLVAKQIELGMKAGSDLYEAESLLLTDKLSVTQTENLLAGAKLSLIQEMNLEGANNISITDNFVATTQDSSHLEVNSDSIFMAAKNFVPIIKAQELRTKAAKKEVAMARGNLYPSISFAAGYGTGYFETNVNDDGIIPFSTQIKDNTSRYVGFSMSIPISDRWSGRSRVKQQKIAYLRAQNDLDIQEQELYQLIQQLVQTHQALQVESEQSDKKVEAQELAFNIAQKKYEKGLINALDLFQAKTLFAAAQSENLQVRFRGMVNESTLDFYRGLPVFNIE</sequence>
<dbReference type="PANTHER" id="PTHR30026:SF20">
    <property type="entry name" value="OUTER MEMBRANE PROTEIN TOLC"/>
    <property type="match status" value="1"/>
</dbReference>
<organism evidence="9 10">
    <name type="scientific">Kriegella aquimaris</name>
    <dbReference type="NCBI Taxonomy" id="192904"/>
    <lineage>
        <taxon>Bacteria</taxon>
        <taxon>Pseudomonadati</taxon>
        <taxon>Bacteroidota</taxon>
        <taxon>Flavobacteriia</taxon>
        <taxon>Flavobacteriales</taxon>
        <taxon>Flavobacteriaceae</taxon>
        <taxon>Kriegella</taxon>
    </lineage>
</organism>
<comment type="subcellular location">
    <subcellularLocation>
        <location evidence="1">Cell outer membrane</location>
    </subcellularLocation>
</comment>
<evidence type="ECO:0000256" key="6">
    <source>
        <dbReference type="ARBA" id="ARBA00023136"/>
    </source>
</evidence>
<dbReference type="Pfam" id="PF02321">
    <property type="entry name" value="OEP"/>
    <property type="match status" value="2"/>
</dbReference>
<keyword evidence="8" id="KW-0175">Coiled coil</keyword>
<dbReference type="Proteomes" id="UP000199440">
    <property type="component" value="Unassembled WGS sequence"/>
</dbReference>
<dbReference type="GO" id="GO:1990281">
    <property type="term" value="C:efflux pump complex"/>
    <property type="evidence" value="ECO:0007669"/>
    <property type="project" value="TreeGrafter"/>
</dbReference>
<evidence type="ECO:0000256" key="8">
    <source>
        <dbReference type="SAM" id="Coils"/>
    </source>
</evidence>
<keyword evidence="4" id="KW-1134">Transmembrane beta strand</keyword>
<keyword evidence="6" id="KW-0472">Membrane</keyword>
<dbReference type="InterPro" id="IPR051906">
    <property type="entry name" value="TolC-like"/>
</dbReference>
<reference evidence="10" key="1">
    <citation type="submission" date="2016-10" db="EMBL/GenBank/DDBJ databases">
        <authorList>
            <person name="Varghese N."/>
            <person name="Submissions S."/>
        </authorList>
    </citation>
    <scope>NUCLEOTIDE SEQUENCE [LARGE SCALE GENOMIC DNA]</scope>
    <source>
        <strain evidence="10">DSM 19886</strain>
    </source>
</reference>
<proteinExistence type="inferred from homology"/>
<protein>
    <submittedName>
        <fullName evidence="9">Outer membrane efflux protein</fullName>
    </submittedName>
</protein>
<comment type="similarity">
    <text evidence="2">Belongs to the outer membrane factor (OMF) (TC 1.B.17) family.</text>
</comment>
<dbReference type="GO" id="GO:0015562">
    <property type="term" value="F:efflux transmembrane transporter activity"/>
    <property type="evidence" value="ECO:0007669"/>
    <property type="project" value="InterPro"/>
</dbReference>
<dbReference type="InterPro" id="IPR003423">
    <property type="entry name" value="OMP_efflux"/>
</dbReference>
<name>A0A1G9LK74_9FLAO</name>
<evidence type="ECO:0000256" key="2">
    <source>
        <dbReference type="ARBA" id="ARBA00007613"/>
    </source>
</evidence>
<dbReference type="PANTHER" id="PTHR30026">
    <property type="entry name" value="OUTER MEMBRANE PROTEIN TOLC"/>
    <property type="match status" value="1"/>
</dbReference>
<evidence type="ECO:0000256" key="1">
    <source>
        <dbReference type="ARBA" id="ARBA00004442"/>
    </source>
</evidence>
<keyword evidence="3" id="KW-0813">Transport</keyword>
<evidence type="ECO:0000256" key="4">
    <source>
        <dbReference type="ARBA" id="ARBA00022452"/>
    </source>
</evidence>
<keyword evidence="5" id="KW-0812">Transmembrane</keyword>
<dbReference type="AlphaFoldDB" id="A0A1G9LK74"/>
<dbReference type="GO" id="GO:0009279">
    <property type="term" value="C:cell outer membrane"/>
    <property type="evidence" value="ECO:0007669"/>
    <property type="project" value="UniProtKB-SubCell"/>
</dbReference>
<dbReference type="STRING" id="192904.SAMN04488514_10286"/>
<evidence type="ECO:0000256" key="7">
    <source>
        <dbReference type="ARBA" id="ARBA00023237"/>
    </source>
</evidence>
<dbReference type="SUPFAM" id="SSF56954">
    <property type="entry name" value="Outer membrane efflux proteins (OEP)"/>
    <property type="match status" value="1"/>
</dbReference>
<dbReference type="Gene3D" id="1.20.1600.10">
    <property type="entry name" value="Outer membrane efflux proteins (OEP)"/>
    <property type="match status" value="1"/>
</dbReference>
<keyword evidence="7" id="KW-0998">Cell outer membrane</keyword>
<evidence type="ECO:0000313" key="9">
    <source>
        <dbReference type="EMBL" id="SDL61885.1"/>
    </source>
</evidence>
<gene>
    <name evidence="9" type="ORF">SAMN04488514_10286</name>
</gene>
<dbReference type="OrthoDB" id="9811587at2"/>
<evidence type="ECO:0000256" key="5">
    <source>
        <dbReference type="ARBA" id="ARBA00022692"/>
    </source>
</evidence>
<evidence type="ECO:0000256" key="3">
    <source>
        <dbReference type="ARBA" id="ARBA00022448"/>
    </source>
</evidence>
<accession>A0A1G9LK74</accession>
<evidence type="ECO:0000313" key="10">
    <source>
        <dbReference type="Proteomes" id="UP000199440"/>
    </source>
</evidence>
<dbReference type="EMBL" id="FNGV01000002">
    <property type="protein sequence ID" value="SDL61885.1"/>
    <property type="molecule type" value="Genomic_DNA"/>
</dbReference>